<organism evidence="2 3">
    <name type="scientific">Ilumatobacter coccineus (strain NBRC 103263 / KCTC 29153 / YM16-304)</name>
    <dbReference type="NCBI Taxonomy" id="1313172"/>
    <lineage>
        <taxon>Bacteria</taxon>
        <taxon>Bacillati</taxon>
        <taxon>Actinomycetota</taxon>
        <taxon>Acidimicrobiia</taxon>
        <taxon>Acidimicrobiales</taxon>
        <taxon>Ilumatobacteraceae</taxon>
        <taxon>Ilumatobacter</taxon>
    </lineage>
</organism>
<dbReference type="OrthoDB" id="5165890at2"/>
<dbReference type="InterPro" id="IPR014001">
    <property type="entry name" value="Helicase_ATP-bd"/>
</dbReference>
<dbReference type="SUPFAM" id="SSF52540">
    <property type="entry name" value="P-loop containing nucleoside triphosphate hydrolases"/>
    <property type="match status" value="1"/>
</dbReference>
<evidence type="ECO:0000259" key="1">
    <source>
        <dbReference type="PROSITE" id="PS51192"/>
    </source>
</evidence>
<dbReference type="InterPro" id="IPR006935">
    <property type="entry name" value="Helicase/UvrB_N"/>
</dbReference>
<dbReference type="GO" id="GO:0016787">
    <property type="term" value="F:hydrolase activity"/>
    <property type="evidence" value="ECO:0007669"/>
    <property type="project" value="InterPro"/>
</dbReference>
<name>A0A6C7E9H7_ILUCY</name>
<evidence type="ECO:0000313" key="3">
    <source>
        <dbReference type="Proteomes" id="UP000011863"/>
    </source>
</evidence>
<dbReference type="AlphaFoldDB" id="A0A6C7E9H7"/>
<dbReference type="Proteomes" id="UP000011863">
    <property type="component" value="Chromosome"/>
</dbReference>
<keyword evidence="3" id="KW-1185">Reference proteome</keyword>
<dbReference type="PANTHER" id="PTHR47396:SF2">
    <property type="entry name" value="HELICASE ATP-BINDING DOMAIN-CONTAINING PROTEIN"/>
    <property type="match status" value="1"/>
</dbReference>
<dbReference type="Gene3D" id="3.40.50.300">
    <property type="entry name" value="P-loop containing nucleotide triphosphate hydrolases"/>
    <property type="match status" value="2"/>
</dbReference>
<protein>
    <recommendedName>
        <fullName evidence="1">Helicase ATP-binding domain-containing protein</fullName>
    </recommendedName>
</protein>
<dbReference type="InterPro" id="IPR001650">
    <property type="entry name" value="Helicase_C-like"/>
</dbReference>
<dbReference type="InterPro" id="IPR050742">
    <property type="entry name" value="Helicase_Restrict-Modif_Enz"/>
</dbReference>
<dbReference type="PROSITE" id="PS51192">
    <property type="entry name" value="HELICASE_ATP_BIND_1"/>
    <property type="match status" value="1"/>
</dbReference>
<dbReference type="GO" id="GO:0003677">
    <property type="term" value="F:DNA binding"/>
    <property type="evidence" value="ECO:0007669"/>
    <property type="project" value="InterPro"/>
</dbReference>
<dbReference type="KEGG" id="aym:YM304_09440"/>
<accession>A0A6C7E9H7</accession>
<gene>
    <name evidence="2" type="ORF">YM304_09440</name>
</gene>
<dbReference type="GO" id="GO:0005829">
    <property type="term" value="C:cytosol"/>
    <property type="evidence" value="ECO:0007669"/>
    <property type="project" value="TreeGrafter"/>
</dbReference>
<dbReference type="Pfam" id="PF04851">
    <property type="entry name" value="ResIII"/>
    <property type="match status" value="1"/>
</dbReference>
<dbReference type="GO" id="GO:0005524">
    <property type="term" value="F:ATP binding"/>
    <property type="evidence" value="ECO:0007669"/>
    <property type="project" value="InterPro"/>
</dbReference>
<dbReference type="InterPro" id="IPR027417">
    <property type="entry name" value="P-loop_NTPase"/>
</dbReference>
<dbReference type="RefSeq" id="WP_015440505.1">
    <property type="nucleotide sequence ID" value="NC_020520.1"/>
</dbReference>
<reference evidence="2 3" key="1">
    <citation type="journal article" date="2013" name="Int. J. Syst. Evol. Microbiol.">
        <title>Ilumatobacter nonamiense sp. nov. and Ilumatobacter coccineum sp. nov., isolated from seashore sand.</title>
        <authorList>
            <person name="Matsumoto A."/>
            <person name="Kasai H."/>
            <person name="Matsuo Y."/>
            <person name="Shizuri Y."/>
            <person name="Ichikawa N."/>
            <person name="Fujita N."/>
            <person name="Omura S."/>
            <person name="Takahashi Y."/>
        </authorList>
    </citation>
    <scope>NUCLEOTIDE SEQUENCE [LARGE SCALE GENOMIC DNA]</scope>
    <source>
        <strain evidence="3">NBRC 103263 / KCTC 29153 / YM16-304</strain>
    </source>
</reference>
<evidence type="ECO:0000313" key="2">
    <source>
        <dbReference type="EMBL" id="BAN01258.1"/>
    </source>
</evidence>
<dbReference type="EMBL" id="AP012057">
    <property type="protein sequence ID" value="BAN01258.1"/>
    <property type="molecule type" value="Genomic_DNA"/>
</dbReference>
<dbReference type="Pfam" id="PF00271">
    <property type="entry name" value="Helicase_C"/>
    <property type="match status" value="1"/>
</dbReference>
<feature type="domain" description="Helicase ATP-binding" evidence="1">
    <location>
        <begin position="31"/>
        <end position="188"/>
    </location>
</feature>
<dbReference type="PANTHER" id="PTHR47396">
    <property type="entry name" value="TYPE I RESTRICTION ENZYME ECOKI R PROTEIN"/>
    <property type="match status" value="1"/>
</dbReference>
<sequence length="591" mass="64555">MSTITLRPWQRAAFDLFMNGARAGGDAVRPDGSAEVAPDFLAVATPGAGKTTFALTCARAVLAEKNRPLVIVAPTSHLKIQWAQAAHRLGLEVDPFWSPNDGLAKDVHGLVTTYQQIATGTAAKKLAGLAHDGFVILDEVHHAGTERAWGDGIRKAFAPAYRRLSLSGTPFRSDAAQIPFVRYDATGEGDLAHADFTYGYADALRDGGVVRPVYFPRVDGEMEWTTASGDVMSANFQDELTKDQASMRLRTALSLEGEWMPAVLSKAVEQLRTIRTSPASQGGQPDAGGLVIAMDQEHAQGIARLLRDRFSVPADVVVSDDPGASKKIEQFSKNDRPWLVSVRMVSEGVDIPRLRVGVFSSTTSTELFFRQAIGRFVRWQAGRTSQKAYVYIPDDPRLRGHAFSIAEARRHVLRPPGAEKDDDDFQEDGGLEKQVHEDDAEQLALFTVVGSYATGISMHTVNADGGVVASEGDDTFVPTFELDPPRFDDEPDPPEPFFSDDPALGVELEEIPTEAGFVPSGSMSVGERKDDLRTRNAQVAKRLVDITGWNHAKVQAEMNRLAGVSRVASATNEQLARRLRYSESWLRKLSR</sequence>
<proteinExistence type="predicted"/>
<dbReference type="SMART" id="SM00487">
    <property type="entry name" value="DEXDc"/>
    <property type="match status" value="1"/>
</dbReference>